<protein>
    <recommendedName>
        <fullName evidence="2">dUTP diphosphatase</fullName>
        <ecNumber evidence="2">3.6.1.23</ecNumber>
    </recommendedName>
</protein>
<dbReference type="CDD" id="cd07557">
    <property type="entry name" value="trimeric_dUTPase"/>
    <property type="match status" value="1"/>
</dbReference>
<comment type="similarity">
    <text evidence="1">Belongs to the dUTPase family.</text>
</comment>
<dbReference type="PANTHER" id="PTHR11241">
    <property type="entry name" value="DEOXYURIDINE 5'-TRIPHOSPHATE NUCLEOTIDOHYDROLASE"/>
    <property type="match status" value="1"/>
</dbReference>
<comment type="caution">
    <text evidence="7">The sequence shown here is derived from an EMBL/GenBank/DDBJ whole genome shotgun (WGS) entry which is preliminary data.</text>
</comment>
<dbReference type="InterPro" id="IPR008181">
    <property type="entry name" value="dUTPase"/>
</dbReference>
<evidence type="ECO:0000259" key="6">
    <source>
        <dbReference type="Pfam" id="PF00692"/>
    </source>
</evidence>
<keyword evidence="4" id="KW-0546">Nucleotide metabolism</keyword>
<keyword evidence="8" id="KW-1185">Reference proteome</keyword>
<dbReference type="InterPro" id="IPR036157">
    <property type="entry name" value="dUTPase-like_sf"/>
</dbReference>
<accession>A0ABT5L945</accession>
<dbReference type="InterPro" id="IPR033704">
    <property type="entry name" value="dUTPase_trimeric"/>
</dbReference>
<evidence type="ECO:0000256" key="4">
    <source>
        <dbReference type="ARBA" id="ARBA00023080"/>
    </source>
</evidence>
<reference evidence="7 8" key="1">
    <citation type="journal article" date="2023" name="Plant">
        <title>Draft Genome Sequence Resource of CBPPT1, a 'Candidatus Phytoplasma trifolii'-Related Strain Associated with Potato Purple Top Disease in the Columbia Basin, U.S.A.</title>
        <authorList>
            <person name="Wei W."/>
            <person name="Shao J."/>
            <person name="Bottner-Parker K.D."/>
            <person name="Zhao Y."/>
        </authorList>
    </citation>
    <scope>NUCLEOTIDE SEQUENCE [LARGE SCALE GENOMIC DNA]</scope>
    <source>
        <strain evidence="7 8">CBPPT1</strain>
    </source>
</reference>
<dbReference type="Gene3D" id="2.70.40.10">
    <property type="match status" value="1"/>
</dbReference>
<dbReference type="InterPro" id="IPR029054">
    <property type="entry name" value="dUTPase-like"/>
</dbReference>
<dbReference type="PANTHER" id="PTHR11241:SF0">
    <property type="entry name" value="DEOXYURIDINE 5'-TRIPHOSPHATE NUCLEOTIDOHYDROLASE"/>
    <property type="match status" value="1"/>
</dbReference>
<comment type="catalytic activity">
    <reaction evidence="5">
        <text>dUTP + H2O = dUMP + diphosphate + H(+)</text>
        <dbReference type="Rhea" id="RHEA:10248"/>
        <dbReference type="ChEBI" id="CHEBI:15377"/>
        <dbReference type="ChEBI" id="CHEBI:15378"/>
        <dbReference type="ChEBI" id="CHEBI:33019"/>
        <dbReference type="ChEBI" id="CHEBI:61555"/>
        <dbReference type="ChEBI" id="CHEBI:246422"/>
        <dbReference type="EC" id="3.6.1.23"/>
    </reaction>
</comment>
<evidence type="ECO:0000256" key="3">
    <source>
        <dbReference type="ARBA" id="ARBA00022801"/>
    </source>
</evidence>
<evidence type="ECO:0000256" key="5">
    <source>
        <dbReference type="ARBA" id="ARBA00047686"/>
    </source>
</evidence>
<dbReference type="NCBIfam" id="TIGR00576">
    <property type="entry name" value="dut"/>
    <property type="match status" value="1"/>
</dbReference>
<evidence type="ECO:0000313" key="8">
    <source>
        <dbReference type="Proteomes" id="UP001221763"/>
    </source>
</evidence>
<evidence type="ECO:0000313" key="7">
    <source>
        <dbReference type="EMBL" id="MDC9032129.1"/>
    </source>
</evidence>
<evidence type="ECO:0000256" key="2">
    <source>
        <dbReference type="ARBA" id="ARBA00012379"/>
    </source>
</evidence>
<name>A0ABT5L945_9MOLU</name>
<feature type="domain" description="dUTPase-like" evidence="6">
    <location>
        <begin position="19"/>
        <end position="151"/>
    </location>
</feature>
<proteinExistence type="inferred from homology"/>
<sequence length="152" mass="17590">MPNKVNFFFEVVSIYKDKNISLPKRYTLYSAGYDFESAISIFIKPKDLVLIPTGIKAYFESDKFLCIYPRSSLALKKSLIMPNSVGIIDSDYYNNLKNEGHIFVPLYNISDKEVKIEKRERIAQGILQKFYLTNNDFTQDKKTRQDGFGSTD</sequence>
<dbReference type="Pfam" id="PF00692">
    <property type="entry name" value="dUTPase"/>
    <property type="match status" value="1"/>
</dbReference>
<dbReference type="RefSeq" id="WP_273585336.1">
    <property type="nucleotide sequence ID" value="NZ_JANHJP010000005.1"/>
</dbReference>
<keyword evidence="3" id="KW-0378">Hydrolase</keyword>
<dbReference type="EMBL" id="JANHJP010000005">
    <property type="protein sequence ID" value="MDC9032129.1"/>
    <property type="molecule type" value="Genomic_DNA"/>
</dbReference>
<organism evidence="7 8">
    <name type="scientific">Columbia Basin potato purple top phytoplasma</name>
    <dbReference type="NCBI Taxonomy" id="307134"/>
    <lineage>
        <taxon>Bacteria</taxon>
        <taxon>Bacillati</taxon>
        <taxon>Mycoplasmatota</taxon>
        <taxon>Mollicutes</taxon>
        <taxon>Acholeplasmatales</taxon>
        <taxon>Acholeplasmataceae</taxon>
        <taxon>Candidatus Phytoplasma</taxon>
        <taxon>16SrVI (Clover proliferation group)</taxon>
    </lineage>
</organism>
<gene>
    <name evidence="7" type="ORF">M8044_000351</name>
</gene>
<dbReference type="EC" id="3.6.1.23" evidence="2"/>
<evidence type="ECO:0000256" key="1">
    <source>
        <dbReference type="ARBA" id="ARBA00006581"/>
    </source>
</evidence>
<dbReference type="SUPFAM" id="SSF51283">
    <property type="entry name" value="dUTPase-like"/>
    <property type="match status" value="1"/>
</dbReference>
<dbReference type="Proteomes" id="UP001221763">
    <property type="component" value="Unassembled WGS sequence"/>
</dbReference>